<accession>A0A8S3WJG2</accession>
<gene>
    <name evidence="1" type="ORF">PAPOLLO_LOCUS7110</name>
</gene>
<keyword evidence="2" id="KW-1185">Reference proteome</keyword>
<dbReference type="EMBL" id="CAJQZP010000493">
    <property type="protein sequence ID" value="CAG4964188.1"/>
    <property type="molecule type" value="Genomic_DNA"/>
</dbReference>
<evidence type="ECO:0000313" key="2">
    <source>
        <dbReference type="Proteomes" id="UP000691718"/>
    </source>
</evidence>
<dbReference type="AlphaFoldDB" id="A0A8S3WJG2"/>
<comment type="caution">
    <text evidence="1">The sequence shown here is derived from an EMBL/GenBank/DDBJ whole genome shotgun (WGS) entry which is preliminary data.</text>
</comment>
<protein>
    <submittedName>
        <fullName evidence="1">(apollo) hypothetical protein</fullName>
    </submittedName>
</protein>
<sequence>MSSDKHCCVPGCKDTEGPLLLKRFINTSAKRQPLQKILDLQKPSKSSDPFQLIVHIYNLHQQTLNKLTYTKRI</sequence>
<name>A0A8S3WJG2_PARAO</name>
<proteinExistence type="predicted"/>
<organism evidence="1 2">
    <name type="scientific">Parnassius apollo</name>
    <name type="common">Apollo butterfly</name>
    <name type="synonym">Papilio apollo</name>
    <dbReference type="NCBI Taxonomy" id="110799"/>
    <lineage>
        <taxon>Eukaryota</taxon>
        <taxon>Metazoa</taxon>
        <taxon>Ecdysozoa</taxon>
        <taxon>Arthropoda</taxon>
        <taxon>Hexapoda</taxon>
        <taxon>Insecta</taxon>
        <taxon>Pterygota</taxon>
        <taxon>Neoptera</taxon>
        <taxon>Endopterygota</taxon>
        <taxon>Lepidoptera</taxon>
        <taxon>Glossata</taxon>
        <taxon>Ditrysia</taxon>
        <taxon>Papilionoidea</taxon>
        <taxon>Papilionidae</taxon>
        <taxon>Parnassiinae</taxon>
        <taxon>Parnassini</taxon>
        <taxon>Parnassius</taxon>
        <taxon>Parnassius</taxon>
    </lineage>
</organism>
<reference evidence="1" key="1">
    <citation type="submission" date="2021-04" db="EMBL/GenBank/DDBJ databases">
        <authorList>
            <person name="Tunstrom K."/>
        </authorList>
    </citation>
    <scope>NUCLEOTIDE SEQUENCE</scope>
</reference>
<evidence type="ECO:0000313" key="1">
    <source>
        <dbReference type="EMBL" id="CAG4964188.1"/>
    </source>
</evidence>
<dbReference type="OrthoDB" id="7508502at2759"/>
<dbReference type="Proteomes" id="UP000691718">
    <property type="component" value="Unassembled WGS sequence"/>
</dbReference>